<evidence type="ECO:0000313" key="2">
    <source>
        <dbReference type="Proteomes" id="UP001195571"/>
    </source>
</evidence>
<protein>
    <submittedName>
        <fullName evidence="1">Uncharacterized protein</fullName>
    </submittedName>
</protein>
<accession>A0ABS5CYB0</accession>
<evidence type="ECO:0000313" key="1">
    <source>
        <dbReference type="EMBL" id="MBP5835956.1"/>
    </source>
</evidence>
<name>A0ABS5CYB0_9MOLU</name>
<dbReference type="EMBL" id="JACAOD020000007">
    <property type="protein sequence ID" value="MBP5835956.1"/>
    <property type="molecule type" value="Genomic_DNA"/>
</dbReference>
<dbReference type="RefSeq" id="WP_203552220.1">
    <property type="nucleotide sequence ID" value="NZ_JACAOD020000007.1"/>
</dbReference>
<proteinExistence type="predicted"/>
<reference evidence="1" key="1">
    <citation type="submission" date="2021-04" db="EMBL/GenBank/DDBJ databases">
        <title>Genomic features of Candidatus Phytoplasma meliae isolate ChTYXIII (1SrXIII-G).</title>
        <authorList>
            <person name="Fernandez F.D."/>
            <person name="Conci L.R."/>
        </authorList>
    </citation>
    <scope>NUCLEOTIDE SEQUENCE [LARGE SCALE GENOMIC DNA]</scope>
    <source>
        <strain evidence="1">ChTYXIII-Mo</strain>
    </source>
</reference>
<gene>
    <name evidence="1" type="ORF">CHTY_001800</name>
</gene>
<sequence length="62" mass="7105">MFVYNFDGSIKSLKTYDLKGCLRGSIGTLLEDKSSNFTSQQISDAENLRQYALKLYAKYNKK</sequence>
<comment type="caution">
    <text evidence="1">The sequence shown here is derived from an EMBL/GenBank/DDBJ whole genome shotgun (WGS) entry which is preliminary data.</text>
</comment>
<organism evidence="1 2">
    <name type="scientific">Candidatus Phytoplasma meliae</name>
    <dbReference type="NCBI Taxonomy" id="1848402"/>
    <lineage>
        <taxon>Bacteria</taxon>
        <taxon>Bacillati</taxon>
        <taxon>Mycoplasmatota</taxon>
        <taxon>Mollicutes</taxon>
        <taxon>Acholeplasmatales</taxon>
        <taxon>Acholeplasmataceae</taxon>
        <taxon>Candidatus Phytoplasma</taxon>
        <taxon>16SrXIII (Mexican periwinkle virescence group)</taxon>
    </lineage>
</organism>
<dbReference type="Proteomes" id="UP001195571">
    <property type="component" value="Unassembled WGS sequence"/>
</dbReference>
<keyword evidence="2" id="KW-1185">Reference proteome</keyword>